<evidence type="ECO:0000313" key="2">
    <source>
        <dbReference type="Proteomes" id="UP000483362"/>
    </source>
</evidence>
<dbReference type="Proteomes" id="UP000483362">
    <property type="component" value="Unassembled WGS sequence"/>
</dbReference>
<reference evidence="1 2" key="1">
    <citation type="submission" date="2019-08" db="EMBL/GenBank/DDBJ databases">
        <title>In-depth cultivation of the pig gut microbiome towards novel bacterial diversity and tailored functional studies.</title>
        <authorList>
            <person name="Wylensek D."/>
            <person name="Hitch T.C.A."/>
            <person name="Clavel T."/>
        </authorList>
    </citation>
    <scope>NUCLEOTIDE SEQUENCE [LARGE SCALE GENOMIC DNA]</scope>
    <source>
        <strain evidence="1 2">Oil-RF-744-WCA-WT-10</strain>
    </source>
</reference>
<proteinExistence type="predicted"/>
<comment type="caution">
    <text evidence="1">The sequence shown here is derived from an EMBL/GenBank/DDBJ whole genome shotgun (WGS) entry which is preliminary data.</text>
</comment>
<sequence>MKYAKKIYVNYSCGKFSKYLLVTKLATNYLMATLGNVYREVWLHEKRAEKVVAWAVDVK</sequence>
<dbReference type="RefSeq" id="WP_154326641.1">
    <property type="nucleotide sequence ID" value="NZ_CP045696.1"/>
</dbReference>
<evidence type="ECO:0000313" key="1">
    <source>
        <dbReference type="EMBL" id="MSS17104.1"/>
    </source>
</evidence>
<organism evidence="1 2">
    <name type="scientific">Sodaliphilus pleomorphus</name>
    <dbReference type="NCBI Taxonomy" id="2606626"/>
    <lineage>
        <taxon>Bacteria</taxon>
        <taxon>Pseudomonadati</taxon>
        <taxon>Bacteroidota</taxon>
        <taxon>Bacteroidia</taxon>
        <taxon>Bacteroidales</taxon>
        <taxon>Muribaculaceae</taxon>
        <taxon>Sodaliphilus</taxon>
    </lineage>
</organism>
<protein>
    <submittedName>
        <fullName evidence="1">Uncharacterized protein</fullName>
    </submittedName>
</protein>
<name>A0A6L5XDX4_9BACT</name>
<dbReference type="AlphaFoldDB" id="A0A6L5XDX4"/>
<dbReference type="EMBL" id="VULT01000006">
    <property type="protein sequence ID" value="MSS17104.1"/>
    <property type="molecule type" value="Genomic_DNA"/>
</dbReference>
<gene>
    <name evidence="1" type="ORF">FYJ29_04910</name>
</gene>
<keyword evidence="2" id="KW-1185">Reference proteome</keyword>
<accession>A0A6L5XDX4</accession>